<evidence type="ECO:0000256" key="1">
    <source>
        <dbReference type="SAM" id="SignalP"/>
    </source>
</evidence>
<feature type="chain" id="PRO_5047233546" evidence="1">
    <location>
        <begin position="23"/>
        <end position="288"/>
    </location>
</feature>
<dbReference type="InterPro" id="IPR011042">
    <property type="entry name" value="6-blade_b-propeller_TolB-like"/>
</dbReference>
<gene>
    <name evidence="2" type="ORF">KDX31_09410</name>
</gene>
<dbReference type="Proteomes" id="UP001059950">
    <property type="component" value="Chromosome"/>
</dbReference>
<name>A0ABY5H1E1_9GAMM</name>
<evidence type="ECO:0000313" key="3">
    <source>
        <dbReference type="Proteomes" id="UP001059950"/>
    </source>
</evidence>
<reference evidence="2" key="1">
    <citation type="submission" date="2021-04" db="EMBL/GenBank/DDBJ databases">
        <title>Oceanospirillales bacteria with DddD are important DMSP degraders in coastal seawater.</title>
        <authorList>
            <person name="Liu J."/>
        </authorList>
    </citation>
    <scope>NUCLEOTIDE SEQUENCE</scope>
    <source>
        <strain evidence="2">GY6</strain>
    </source>
</reference>
<dbReference type="EMBL" id="CP073344">
    <property type="protein sequence ID" value="UTW05180.1"/>
    <property type="molecule type" value="Genomic_DNA"/>
</dbReference>
<protein>
    <submittedName>
        <fullName evidence="2">SMP-30/gluconolactonase/LRE family protein</fullName>
    </submittedName>
</protein>
<keyword evidence="1" id="KW-0732">Signal</keyword>
<feature type="signal peptide" evidence="1">
    <location>
        <begin position="1"/>
        <end position="22"/>
    </location>
</feature>
<sequence length="288" mass="31732">MHTTFQTVLRSAIAMLTLSSQAAISAPEIVWSLEGFDEPESVLAHPTKPFLYVSNMNGTPTELNGKGYISLLSSEGRIIRHVWIMGMDAPKGMATDSKNLYVADMQQLHIIDIEQGVLVKSIKADSSVMLNDVAIDDTGVIYISDLLGGGLYRYHDETLDQWIPGDQLPHPNGLMFKDDELIVATWGTGIKDDFTTETPGGLYAVNRETATLTPYKNAQQFGNLDGLADAGDSLLISDWMNGNIFGYKDETVQLLFNAGKHSADISVKGDQLYVPMMFSQRIDTYKIE</sequence>
<accession>A0ABY5H1E1</accession>
<organism evidence="2 3">
    <name type="scientific">Amphritea atlantica</name>
    <dbReference type="NCBI Taxonomy" id="355243"/>
    <lineage>
        <taxon>Bacteria</taxon>
        <taxon>Pseudomonadati</taxon>
        <taxon>Pseudomonadota</taxon>
        <taxon>Gammaproteobacteria</taxon>
        <taxon>Oceanospirillales</taxon>
        <taxon>Oceanospirillaceae</taxon>
        <taxon>Amphritea</taxon>
    </lineage>
</organism>
<dbReference type="Gene3D" id="2.120.10.30">
    <property type="entry name" value="TolB, C-terminal domain"/>
    <property type="match status" value="1"/>
</dbReference>
<keyword evidence="3" id="KW-1185">Reference proteome</keyword>
<proteinExistence type="predicted"/>
<evidence type="ECO:0000313" key="2">
    <source>
        <dbReference type="EMBL" id="UTW05180.1"/>
    </source>
</evidence>
<dbReference type="SUPFAM" id="SSF63825">
    <property type="entry name" value="YWTD domain"/>
    <property type="match status" value="1"/>
</dbReference>